<keyword evidence="2" id="KW-1185">Reference proteome</keyword>
<dbReference type="Proteomes" id="UP001054837">
    <property type="component" value="Unassembled WGS sequence"/>
</dbReference>
<proteinExistence type="predicted"/>
<dbReference type="SUPFAM" id="SSF48726">
    <property type="entry name" value="Immunoglobulin"/>
    <property type="match status" value="1"/>
</dbReference>
<dbReference type="Gene3D" id="2.60.40.10">
    <property type="entry name" value="Immunoglobulins"/>
    <property type="match status" value="1"/>
</dbReference>
<dbReference type="AlphaFoldDB" id="A0AAV4PBJ5"/>
<dbReference type="EMBL" id="BPLQ01002562">
    <property type="protein sequence ID" value="GIX93994.1"/>
    <property type="molecule type" value="Genomic_DNA"/>
</dbReference>
<dbReference type="InterPro" id="IPR013783">
    <property type="entry name" value="Ig-like_fold"/>
</dbReference>
<evidence type="ECO:0008006" key="3">
    <source>
        <dbReference type="Google" id="ProtNLM"/>
    </source>
</evidence>
<comment type="caution">
    <text evidence="1">The sequence shown here is derived from an EMBL/GenBank/DDBJ whole genome shotgun (WGS) entry which is preliminary data.</text>
</comment>
<reference evidence="1 2" key="1">
    <citation type="submission" date="2021-06" db="EMBL/GenBank/DDBJ databases">
        <title>Caerostris darwini draft genome.</title>
        <authorList>
            <person name="Kono N."/>
            <person name="Arakawa K."/>
        </authorList>
    </citation>
    <scope>NUCLEOTIDE SEQUENCE [LARGE SCALE GENOMIC DNA]</scope>
</reference>
<dbReference type="InterPro" id="IPR036179">
    <property type="entry name" value="Ig-like_dom_sf"/>
</dbReference>
<evidence type="ECO:0000313" key="1">
    <source>
        <dbReference type="EMBL" id="GIX93994.1"/>
    </source>
</evidence>
<protein>
    <recommendedName>
        <fullName evidence="3">Ig-like domain-containing protein</fullName>
    </recommendedName>
</protein>
<evidence type="ECO:0000313" key="2">
    <source>
        <dbReference type="Proteomes" id="UP001054837"/>
    </source>
</evidence>
<accession>A0AAV4PBJ5</accession>
<gene>
    <name evidence="1" type="ORF">CDAR_594261</name>
</gene>
<name>A0AAV4PBJ5_9ARAC</name>
<organism evidence="1 2">
    <name type="scientific">Caerostris darwini</name>
    <dbReference type="NCBI Taxonomy" id="1538125"/>
    <lineage>
        <taxon>Eukaryota</taxon>
        <taxon>Metazoa</taxon>
        <taxon>Ecdysozoa</taxon>
        <taxon>Arthropoda</taxon>
        <taxon>Chelicerata</taxon>
        <taxon>Arachnida</taxon>
        <taxon>Araneae</taxon>
        <taxon>Araneomorphae</taxon>
        <taxon>Entelegynae</taxon>
        <taxon>Araneoidea</taxon>
        <taxon>Araneidae</taxon>
        <taxon>Caerostris</taxon>
    </lineage>
</organism>
<sequence length="174" mass="19671">MHAKYQIKILDHNSKIEHIFNTECWEKLKYECQSCSITSLSYWRQSAKLNCSKLTPHCRLTPHSQINEPQSQVPPRLTHVARHVSANQGETVFIPCVAQGHPAPTYSVFISTNHHPIFLPCHIFSQMTLQSNDYSTNPKFQPPFYFEGSSLLERPVSNISIPPLPANLSTNGSG</sequence>